<proteinExistence type="predicted"/>
<keyword evidence="5" id="KW-0539">Nucleus</keyword>
<dbReference type="GO" id="GO:0005634">
    <property type="term" value="C:nucleus"/>
    <property type="evidence" value="ECO:0007669"/>
    <property type="project" value="UniProtKB-SubCell"/>
</dbReference>
<feature type="non-terminal residue" evidence="8">
    <location>
        <position position="1"/>
    </location>
</feature>
<organism evidence="8 9">
    <name type="scientific">Mucuna pruriens</name>
    <name type="common">Velvet bean</name>
    <name type="synonym">Dolichos pruriens</name>
    <dbReference type="NCBI Taxonomy" id="157652"/>
    <lineage>
        <taxon>Eukaryota</taxon>
        <taxon>Viridiplantae</taxon>
        <taxon>Streptophyta</taxon>
        <taxon>Embryophyta</taxon>
        <taxon>Tracheophyta</taxon>
        <taxon>Spermatophyta</taxon>
        <taxon>Magnoliopsida</taxon>
        <taxon>eudicotyledons</taxon>
        <taxon>Gunneridae</taxon>
        <taxon>Pentapetalae</taxon>
        <taxon>rosids</taxon>
        <taxon>fabids</taxon>
        <taxon>Fabales</taxon>
        <taxon>Fabaceae</taxon>
        <taxon>Papilionoideae</taxon>
        <taxon>50 kb inversion clade</taxon>
        <taxon>NPAAA clade</taxon>
        <taxon>indigoferoid/millettioid clade</taxon>
        <taxon>Phaseoleae</taxon>
        <taxon>Mucuna</taxon>
    </lineage>
</organism>
<dbReference type="GO" id="GO:0046983">
    <property type="term" value="F:protein dimerization activity"/>
    <property type="evidence" value="ECO:0007669"/>
    <property type="project" value="InterPro"/>
</dbReference>
<evidence type="ECO:0000256" key="2">
    <source>
        <dbReference type="ARBA" id="ARBA00023015"/>
    </source>
</evidence>
<evidence type="ECO:0000256" key="3">
    <source>
        <dbReference type="ARBA" id="ARBA00023125"/>
    </source>
</evidence>
<dbReference type="AlphaFoldDB" id="A0A371FGC0"/>
<feature type="region of interest" description="Disordered" evidence="6">
    <location>
        <begin position="95"/>
        <end position="117"/>
    </location>
</feature>
<dbReference type="SUPFAM" id="SSF47459">
    <property type="entry name" value="HLH, helix-loop-helix DNA-binding domain"/>
    <property type="match status" value="1"/>
</dbReference>
<feature type="compositionally biased region" description="Polar residues" evidence="6">
    <location>
        <begin position="105"/>
        <end position="115"/>
    </location>
</feature>
<dbReference type="PANTHER" id="PTHR45914:SF12">
    <property type="entry name" value="TRANSCRIPTION FACTOR BHLH87"/>
    <property type="match status" value="1"/>
</dbReference>
<dbReference type="SMART" id="SM00353">
    <property type="entry name" value="HLH"/>
    <property type="match status" value="1"/>
</dbReference>
<comment type="subcellular location">
    <subcellularLocation>
        <location evidence="1">Nucleus</location>
    </subcellularLocation>
</comment>
<gene>
    <name evidence="8" type="primary">BHLH87</name>
    <name evidence="8" type="ORF">CR513_42526</name>
</gene>
<dbReference type="Proteomes" id="UP000257109">
    <property type="component" value="Unassembled WGS sequence"/>
</dbReference>
<evidence type="ECO:0000256" key="6">
    <source>
        <dbReference type="SAM" id="MobiDB-lite"/>
    </source>
</evidence>
<dbReference type="Gene3D" id="4.10.280.10">
    <property type="entry name" value="Helix-loop-helix DNA-binding domain"/>
    <property type="match status" value="1"/>
</dbReference>
<evidence type="ECO:0000259" key="7">
    <source>
        <dbReference type="PROSITE" id="PS50888"/>
    </source>
</evidence>
<sequence>MDDLSWDASQLAANTPVLWSTIQQPPDFEGGHSMPNVLNQIQEMQKGQTGHAYSNSERVIYQSAPATTSSEIMDVMQKQNRNLSQHAPTMMAVKSGAGASWREALTSQSHPSPSVNAPHHSMNLISNYMPDFNMAHHQQLVSGSQNGKGACSLESFDCLISATNSNTDTSAEDDGISMILSDCGNLWNFSYGSAASTGESESNASNGRKKDMQCTPVNEADETIESKANCSKRSHDQSEMIKVGATASDSCFGIEEGGFRLISDNRPTCKKSRWDRSSFSNNINFQQPNSSMSLSTEEPDPEAIAQMKEMIYRAAAFRPVNFGLEVGENKPKRKNVRISTDPQTVAARHRRERISERIRVLQKLVPGGSKMDTASMLDEAANYLKFLRSQVKALESLGNKVDAMNCPPTTIAFSFNPSFPMQTPLSHIHHSQERPSNYCDKGLEKLTNARDILFTISEHSQWSCLLDSTQRVLLKLTPNTYIAQHLN</sequence>
<feature type="domain" description="BHLH" evidence="7">
    <location>
        <begin position="338"/>
        <end position="387"/>
    </location>
</feature>
<dbReference type="GO" id="GO:0003700">
    <property type="term" value="F:DNA-binding transcription factor activity"/>
    <property type="evidence" value="ECO:0007669"/>
    <property type="project" value="InterPro"/>
</dbReference>
<dbReference type="PANTHER" id="PTHR45914">
    <property type="entry name" value="TRANSCRIPTION FACTOR HEC3-RELATED"/>
    <property type="match status" value="1"/>
</dbReference>
<comment type="caution">
    <text evidence="8">The sequence shown here is derived from an EMBL/GenBank/DDBJ whole genome shotgun (WGS) entry which is preliminary data.</text>
</comment>
<dbReference type="PROSITE" id="PS50888">
    <property type="entry name" value="BHLH"/>
    <property type="match status" value="1"/>
</dbReference>
<evidence type="ECO:0000313" key="9">
    <source>
        <dbReference type="Proteomes" id="UP000257109"/>
    </source>
</evidence>
<keyword evidence="3" id="KW-0238">DNA-binding</keyword>
<dbReference type="GO" id="GO:0003677">
    <property type="term" value="F:DNA binding"/>
    <property type="evidence" value="ECO:0007669"/>
    <property type="project" value="UniProtKB-KW"/>
</dbReference>
<keyword evidence="2" id="KW-0805">Transcription regulation</keyword>
<dbReference type="EMBL" id="QJKJ01009192">
    <property type="protein sequence ID" value="RDX77367.1"/>
    <property type="molecule type" value="Genomic_DNA"/>
</dbReference>
<dbReference type="InterPro" id="IPR011598">
    <property type="entry name" value="bHLH_dom"/>
</dbReference>
<accession>A0A371FGC0</accession>
<dbReference type="InterPro" id="IPR036638">
    <property type="entry name" value="HLH_DNA-bd_sf"/>
</dbReference>
<keyword evidence="9" id="KW-1185">Reference proteome</keyword>
<dbReference type="FunFam" id="4.10.280.10:FF:000053">
    <property type="entry name" value="BHLH transcription factor"/>
    <property type="match status" value="1"/>
</dbReference>
<dbReference type="STRING" id="157652.A0A371FGC0"/>
<evidence type="ECO:0000256" key="5">
    <source>
        <dbReference type="ARBA" id="ARBA00023242"/>
    </source>
</evidence>
<evidence type="ECO:0000256" key="4">
    <source>
        <dbReference type="ARBA" id="ARBA00023163"/>
    </source>
</evidence>
<dbReference type="InterPro" id="IPR045843">
    <property type="entry name" value="IND-like"/>
</dbReference>
<reference evidence="8" key="1">
    <citation type="submission" date="2018-05" db="EMBL/GenBank/DDBJ databases">
        <title>Draft genome of Mucuna pruriens seed.</title>
        <authorList>
            <person name="Nnadi N.E."/>
            <person name="Vos R."/>
            <person name="Hasami M.H."/>
            <person name="Devisetty U.K."/>
            <person name="Aguiy J.C."/>
        </authorList>
    </citation>
    <scope>NUCLEOTIDE SEQUENCE [LARGE SCALE GENOMIC DNA]</scope>
    <source>
        <strain evidence="8">JCA_2017</strain>
    </source>
</reference>
<evidence type="ECO:0000313" key="8">
    <source>
        <dbReference type="EMBL" id="RDX77367.1"/>
    </source>
</evidence>
<keyword evidence="4" id="KW-0804">Transcription</keyword>
<dbReference type="OrthoDB" id="2017571at2759"/>
<evidence type="ECO:0000256" key="1">
    <source>
        <dbReference type="ARBA" id="ARBA00004123"/>
    </source>
</evidence>
<name>A0A371FGC0_MUCPR</name>
<dbReference type="Pfam" id="PF00010">
    <property type="entry name" value="HLH"/>
    <property type="match status" value="1"/>
</dbReference>
<protein>
    <submittedName>
        <fullName evidence="8">Transcription factor bHLH87</fullName>
    </submittedName>
</protein>